<keyword evidence="2" id="KW-1185">Reference proteome</keyword>
<evidence type="ECO:0000313" key="2">
    <source>
        <dbReference type="Proteomes" id="UP000019184"/>
    </source>
</evidence>
<sequence>MVQGFNVTGELSRSNLRLKGDDFGSRFPEQDCVKDLPVYFEHSVSFRALLCVGHIGGLGA</sequence>
<dbReference type="Proteomes" id="UP000019184">
    <property type="component" value="Unassembled WGS sequence"/>
</dbReference>
<gene>
    <name evidence="1" type="ORF">BN874_70008</name>
</gene>
<comment type="caution">
    <text evidence="1">The sequence shown here is derived from an EMBL/GenBank/DDBJ whole genome shotgun (WGS) entry which is preliminary data.</text>
</comment>
<dbReference type="AlphaFoldDB" id="A0A7U7GF79"/>
<organism evidence="1 2">
    <name type="scientific">Candidatus Contendobacter odensis Run_B_J11</name>
    <dbReference type="NCBI Taxonomy" id="1400861"/>
    <lineage>
        <taxon>Bacteria</taxon>
        <taxon>Pseudomonadati</taxon>
        <taxon>Pseudomonadota</taxon>
        <taxon>Gammaproteobacteria</taxon>
        <taxon>Candidatus Competibacteraceae</taxon>
        <taxon>Candidatus Contendibacter</taxon>
    </lineage>
</organism>
<protein>
    <submittedName>
        <fullName evidence="1">Uncharacterized protein</fullName>
    </submittedName>
</protein>
<evidence type="ECO:0000313" key="1">
    <source>
        <dbReference type="EMBL" id="CDH47024.1"/>
    </source>
</evidence>
<dbReference type="EMBL" id="CBTK010000287">
    <property type="protein sequence ID" value="CDH47024.1"/>
    <property type="molecule type" value="Genomic_DNA"/>
</dbReference>
<accession>A0A7U7GF79</accession>
<proteinExistence type="predicted"/>
<reference evidence="1 2" key="1">
    <citation type="journal article" date="2014" name="ISME J.">
        <title>Candidatus Competibacter-lineage genomes retrieved from metagenomes reveal functional metabolic diversity.</title>
        <authorList>
            <person name="McIlroy S.J."/>
            <person name="Albertsen M."/>
            <person name="Andresen E.K."/>
            <person name="Saunders A.M."/>
            <person name="Kristiansen R."/>
            <person name="Stokholm-Bjerregaard M."/>
            <person name="Nielsen K.L."/>
            <person name="Nielsen P.H."/>
        </authorList>
    </citation>
    <scope>NUCLEOTIDE SEQUENCE [LARGE SCALE GENOMIC DNA]</scope>
    <source>
        <strain evidence="1 2">Run_B_J11</strain>
    </source>
</reference>
<name>A0A7U7GF79_9GAMM</name>